<keyword evidence="2" id="KW-1003">Cell membrane</keyword>
<dbReference type="PANTHER" id="PTHR33529">
    <property type="entry name" value="SLR0882 PROTEIN-RELATED"/>
    <property type="match status" value="1"/>
</dbReference>
<feature type="transmembrane region" description="Helical" evidence="6">
    <location>
        <begin position="313"/>
        <end position="331"/>
    </location>
</feature>
<feature type="transmembrane region" description="Helical" evidence="6">
    <location>
        <begin position="369"/>
        <end position="389"/>
    </location>
</feature>
<dbReference type="PANTHER" id="PTHR33529:SF6">
    <property type="entry name" value="YJGP_YJGQ FAMILY PERMEASE"/>
    <property type="match status" value="1"/>
</dbReference>
<dbReference type="Proteomes" id="UP000318081">
    <property type="component" value="Chromosome"/>
</dbReference>
<evidence type="ECO:0000313" key="7">
    <source>
        <dbReference type="EMBL" id="QDV85725.1"/>
    </source>
</evidence>
<keyword evidence="5 6" id="KW-0472">Membrane</keyword>
<accession>A0ABX5XUL8</accession>
<proteinExistence type="predicted"/>
<gene>
    <name evidence="7" type="ORF">TBK1r_47410</name>
</gene>
<organism evidence="7 8">
    <name type="scientific">Stieleria magnilauensis</name>
    <dbReference type="NCBI Taxonomy" id="2527963"/>
    <lineage>
        <taxon>Bacteria</taxon>
        <taxon>Pseudomonadati</taxon>
        <taxon>Planctomycetota</taxon>
        <taxon>Planctomycetia</taxon>
        <taxon>Pirellulales</taxon>
        <taxon>Pirellulaceae</taxon>
        <taxon>Stieleria</taxon>
    </lineage>
</organism>
<evidence type="ECO:0000256" key="1">
    <source>
        <dbReference type="ARBA" id="ARBA00004651"/>
    </source>
</evidence>
<name>A0ABX5XUL8_9BACT</name>
<keyword evidence="8" id="KW-1185">Reference proteome</keyword>
<sequence length="397" mass="43617">MLTTIQRQIARDILGMFLISLTVITFLVMVIGVAREALNQGLDVLAVLRLIPYALPNALSFAVPGTALFSVCCVYGRMSAENELNAMQSVGVSPLPAMLPAIVITTLLSVATVGLINTAFTWGFHGVQHVVLSSVEHIAYGKLERDRTFQRGRFSLMVRDIEGRRLIDPRIAIRRVSGEPISIVAMEAVMTYDSTDEAIEMSLTNGCVTVPGRASFVFPDTHVQTIPLEIRPSYDLLTANPSHMPMTDLSPASIEQNLDIHRREGEIAVHAGFNILTARPENLLNAEALGRESSLINSRKRLKRLGTEIHRRWASGFTCLAMSMVGIPLAIRLKTSDTMTAFGIVFLPTIIVYYPIFALTLDMAKDGRIAPYGVWLANGVFATASLLMMRKIIYSPT</sequence>
<evidence type="ECO:0000256" key="2">
    <source>
        <dbReference type="ARBA" id="ARBA00022475"/>
    </source>
</evidence>
<feature type="transmembrane region" description="Helical" evidence="6">
    <location>
        <begin position="338"/>
        <end position="357"/>
    </location>
</feature>
<evidence type="ECO:0000256" key="5">
    <source>
        <dbReference type="ARBA" id="ARBA00023136"/>
    </source>
</evidence>
<evidence type="ECO:0000256" key="3">
    <source>
        <dbReference type="ARBA" id="ARBA00022692"/>
    </source>
</evidence>
<dbReference type="RefSeq" id="WP_145215835.1">
    <property type="nucleotide sequence ID" value="NZ_CP036432.1"/>
</dbReference>
<dbReference type="InterPro" id="IPR005495">
    <property type="entry name" value="LptG/LptF_permease"/>
</dbReference>
<evidence type="ECO:0000256" key="4">
    <source>
        <dbReference type="ARBA" id="ARBA00022989"/>
    </source>
</evidence>
<comment type="subcellular location">
    <subcellularLocation>
        <location evidence="1">Cell membrane</location>
        <topology evidence="1">Multi-pass membrane protein</topology>
    </subcellularLocation>
</comment>
<reference evidence="7 8" key="1">
    <citation type="submission" date="2019-02" db="EMBL/GenBank/DDBJ databases">
        <title>Deep-cultivation of Planctomycetes and their phenomic and genomic characterization uncovers novel biology.</title>
        <authorList>
            <person name="Wiegand S."/>
            <person name="Jogler M."/>
            <person name="Boedeker C."/>
            <person name="Pinto D."/>
            <person name="Vollmers J."/>
            <person name="Rivas-Marin E."/>
            <person name="Kohn T."/>
            <person name="Peeters S.H."/>
            <person name="Heuer A."/>
            <person name="Rast P."/>
            <person name="Oberbeckmann S."/>
            <person name="Bunk B."/>
            <person name="Jeske O."/>
            <person name="Meyerdierks A."/>
            <person name="Storesund J.E."/>
            <person name="Kallscheuer N."/>
            <person name="Luecker S."/>
            <person name="Lage O.M."/>
            <person name="Pohl T."/>
            <person name="Merkel B.J."/>
            <person name="Hornburger P."/>
            <person name="Mueller R.-W."/>
            <person name="Bruemmer F."/>
            <person name="Labrenz M."/>
            <person name="Spormann A.M."/>
            <person name="Op den Camp H."/>
            <person name="Overmann J."/>
            <person name="Amann R."/>
            <person name="Jetten M.S.M."/>
            <person name="Mascher T."/>
            <person name="Medema M.H."/>
            <person name="Devos D.P."/>
            <person name="Kaster A.-K."/>
            <person name="Ovreas L."/>
            <person name="Rohde M."/>
            <person name="Galperin M.Y."/>
            <person name="Jogler C."/>
        </authorList>
    </citation>
    <scope>NUCLEOTIDE SEQUENCE [LARGE SCALE GENOMIC DNA]</scope>
    <source>
        <strain evidence="7 8">TBK1r</strain>
    </source>
</reference>
<evidence type="ECO:0000313" key="8">
    <source>
        <dbReference type="Proteomes" id="UP000318081"/>
    </source>
</evidence>
<dbReference type="Pfam" id="PF03739">
    <property type="entry name" value="LptF_LptG"/>
    <property type="match status" value="1"/>
</dbReference>
<dbReference type="EMBL" id="CP036432">
    <property type="protein sequence ID" value="QDV85725.1"/>
    <property type="molecule type" value="Genomic_DNA"/>
</dbReference>
<protein>
    <submittedName>
        <fullName evidence="7">Permease YjgP/YjgQ family protein</fullName>
    </submittedName>
</protein>
<keyword evidence="4 6" id="KW-1133">Transmembrane helix</keyword>
<evidence type="ECO:0000256" key="6">
    <source>
        <dbReference type="SAM" id="Phobius"/>
    </source>
</evidence>
<feature type="transmembrane region" description="Helical" evidence="6">
    <location>
        <begin position="12"/>
        <end position="34"/>
    </location>
</feature>
<keyword evidence="3 6" id="KW-0812">Transmembrane</keyword>
<feature type="transmembrane region" description="Helical" evidence="6">
    <location>
        <begin position="54"/>
        <end position="76"/>
    </location>
</feature>